<gene>
    <name evidence="16" type="ORF">IPJ89_01170</name>
</gene>
<dbReference type="SMART" id="SM00562">
    <property type="entry name" value="NDK"/>
    <property type="match status" value="1"/>
</dbReference>
<keyword evidence="12" id="KW-0546">Nucleotide metabolism</keyword>
<comment type="cofactor">
    <cofactor evidence="1">
        <name>Mg(2+)</name>
        <dbReference type="ChEBI" id="CHEBI:18420"/>
    </cofactor>
</comment>
<dbReference type="Gene3D" id="3.30.70.141">
    <property type="entry name" value="Nucleoside diphosphate kinase-like domain"/>
    <property type="match status" value="1"/>
</dbReference>
<evidence type="ECO:0000256" key="10">
    <source>
        <dbReference type="ARBA" id="ARBA00022840"/>
    </source>
</evidence>
<dbReference type="PROSITE" id="PS51374">
    <property type="entry name" value="NDPK_LIKE"/>
    <property type="match status" value="1"/>
</dbReference>
<evidence type="ECO:0000256" key="2">
    <source>
        <dbReference type="ARBA" id="ARBA00008142"/>
    </source>
</evidence>
<evidence type="ECO:0000256" key="1">
    <source>
        <dbReference type="ARBA" id="ARBA00001946"/>
    </source>
</evidence>
<evidence type="ECO:0000256" key="6">
    <source>
        <dbReference type="ARBA" id="ARBA00022679"/>
    </source>
</evidence>
<dbReference type="PRINTS" id="PR01243">
    <property type="entry name" value="NUCDPKINASE"/>
</dbReference>
<dbReference type="Pfam" id="PF00334">
    <property type="entry name" value="NDK"/>
    <property type="match status" value="1"/>
</dbReference>
<dbReference type="PANTHER" id="PTHR11349">
    <property type="entry name" value="NUCLEOSIDE DIPHOSPHATE KINASE"/>
    <property type="match status" value="1"/>
</dbReference>
<evidence type="ECO:0000256" key="7">
    <source>
        <dbReference type="ARBA" id="ARBA00022723"/>
    </source>
</evidence>
<evidence type="ECO:0000256" key="4">
    <source>
        <dbReference type="ARBA" id="ARBA00017632"/>
    </source>
</evidence>
<evidence type="ECO:0000256" key="5">
    <source>
        <dbReference type="ARBA" id="ARBA00022553"/>
    </source>
</evidence>
<dbReference type="GO" id="GO:0005524">
    <property type="term" value="F:ATP binding"/>
    <property type="evidence" value="ECO:0007669"/>
    <property type="project" value="UniProtKB-KW"/>
</dbReference>
<dbReference type="FunFam" id="3.30.70.141:FF:000003">
    <property type="entry name" value="Nucleoside diphosphate kinase"/>
    <property type="match status" value="1"/>
</dbReference>
<dbReference type="InterPro" id="IPR001564">
    <property type="entry name" value="Nucleoside_diP_kinase"/>
</dbReference>
<evidence type="ECO:0000256" key="3">
    <source>
        <dbReference type="ARBA" id="ARBA00012966"/>
    </source>
</evidence>
<dbReference type="EMBL" id="CP064981">
    <property type="protein sequence ID" value="QQR92838.1"/>
    <property type="molecule type" value="Genomic_DNA"/>
</dbReference>
<keyword evidence="8" id="KW-0547">Nucleotide-binding</keyword>
<dbReference type="AlphaFoldDB" id="A0A7T9DK76"/>
<dbReference type="SUPFAM" id="SSF54919">
    <property type="entry name" value="Nucleoside diphosphate kinase, NDK"/>
    <property type="match status" value="1"/>
</dbReference>
<comment type="caution">
    <text evidence="13">Lacks conserved residue(s) required for the propagation of feature annotation.</text>
</comment>
<keyword evidence="5" id="KW-0597">Phosphoprotein</keyword>
<protein>
    <recommendedName>
        <fullName evidence="4">Nucleoside diphosphate kinase</fullName>
        <ecNumber evidence="3">2.7.4.6</ecNumber>
    </recommendedName>
</protein>
<evidence type="ECO:0000256" key="9">
    <source>
        <dbReference type="ARBA" id="ARBA00022777"/>
    </source>
</evidence>
<evidence type="ECO:0000256" key="14">
    <source>
        <dbReference type="RuleBase" id="RU004011"/>
    </source>
</evidence>
<evidence type="ECO:0000313" key="16">
    <source>
        <dbReference type="EMBL" id="QQR92838.1"/>
    </source>
</evidence>
<reference evidence="16" key="1">
    <citation type="submission" date="2020-11" db="EMBL/GenBank/DDBJ databases">
        <title>Connecting structure to function with the recovery of over 1000 high-quality activated sludge metagenome-assembled genomes encoding full-length rRNA genes using long-read sequencing.</title>
        <authorList>
            <person name="Singleton C.M."/>
            <person name="Petriglieri F."/>
            <person name="Kristensen J.M."/>
            <person name="Kirkegaard R.H."/>
            <person name="Michaelsen T.Y."/>
            <person name="Andersen M.H."/>
            <person name="Karst S.M."/>
            <person name="Dueholm M.S."/>
            <person name="Nielsen P.H."/>
            <person name="Albertsen M."/>
        </authorList>
    </citation>
    <scope>NUCLEOTIDE SEQUENCE</scope>
    <source>
        <strain evidence="16">Fred_18-Q3-R57-64_BAT3C.431</strain>
    </source>
</reference>
<organism evidence="16">
    <name type="scientific">Candidatus Iainarchaeum sp</name>
    <dbReference type="NCBI Taxonomy" id="3101447"/>
    <lineage>
        <taxon>Archaea</taxon>
        <taxon>Candidatus Iainarchaeota</taxon>
        <taxon>Candidatus Iainarchaeia</taxon>
        <taxon>Candidatus Iainarchaeales</taxon>
        <taxon>Candidatus Iainarchaeaceae</taxon>
        <taxon>Candidatus Iainarchaeum</taxon>
    </lineage>
</organism>
<dbReference type="InterPro" id="IPR034907">
    <property type="entry name" value="NDK-like_dom"/>
</dbReference>
<dbReference type="GO" id="GO:0006183">
    <property type="term" value="P:GTP biosynthetic process"/>
    <property type="evidence" value="ECO:0007669"/>
    <property type="project" value="InterPro"/>
</dbReference>
<keyword evidence="10" id="KW-0067">ATP-binding</keyword>
<feature type="domain" description="Nucleoside diphosphate kinase-like" evidence="15">
    <location>
        <begin position="2"/>
        <end position="152"/>
    </location>
</feature>
<dbReference type="GO" id="GO:0004550">
    <property type="term" value="F:nucleoside diphosphate kinase activity"/>
    <property type="evidence" value="ECO:0007669"/>
    <property type="project" value="UniProtKB-EC"/>
</dbReference>
<sequence>MMERSLVLIKPDGVQRALIGRILQRFEDAGIKPIGMKMVHVDKKFAAEHYFDVGQRRGEKVLEYNANFLSEGPVVALVLEGINCIESIRKMVGSTEPKAAAPGTIRGDFAHQSYAWCDSNDMVVRNLIHASSSTEDAQKEIALWFTPKEIHSYKNVHEMHTFGK</sequence>
<proteinExistence type="inferred from homology"/>
<dbReference type="GO" id="GO:0006241">
    <property type="term" value="P:CTP biosynthetic process"/>
    <property type="evidence" value="ECO:0007669"/>
    <property type="project" value="InterPro"/>
</dbReference>
<evidence type="ECO:0000256" key="8">
    <source>
        <dbReference type="ARBA" id="ARBA00022741"/>
    </source>
</evidence>
<dbReference type="InterPro" id="IPR036850">
    <property type="entry name" value="NDK-like_dom_sf"/>
</dbReference>
<keyword evidence="7" id="KW-0479">Metal-binding</keyword>
<name>A0A7T9DK76_9ARCH</name>
<evidence type="ECO:0000256" key="11">
    <source>
        <dbReference type="ARBA" id="ARBA00022842"/>
    </source>
</evidence>
<evidence type="ECO:0000256" key="13">
    <source>
        <dbReference type="PROSITE-ProRule" id="PRU00706"/>
    </source>
</evidence>
<keyword evidence="11" id="KW-0460">Magnesium</keyword>
<keyword evidence="6" id="KW-0808">Transferase</keyword>
<dbReference type="GO" id="GO:0046872">
    <property type="term" value="F:metal ion binding"/>
    <property type="evidence" value="ECO:0007669"/>
    <property type="project" value="UniProtKB-KW"/>
</dbReference>
<dbReference type="CDD" id="cd04413">
    <property type="entry name" value="NDPk_I"/>
    <property type="match status" value="1"/>
</dbReference>
<dbReference type="EC" id="2.7.4.6" evidence="3"/>
<accession>A0A7T9DK76</accession>
<evidence type="ECO:0000256" key="12">
    <source>
        <dbReference type="ARBA" id="ARBA00023080"/>
    </source>
</evidence>
<dbReference type="Proteomes" id="UP000596004">
    <property type="component" value="Chromosome"/>
</dbReference>
<keyword evidence="9 16" id="KW-0418">Kinase</keyword>
<dbReference type="GO" id="GO:0006228">
    <property type="term" value="P:UTP biosynthetic process"/>
    <property type="evidence" value="ECO:0007669"/>
    <property type="project" value="InterPro"/>
</dbReference>
<comment type="similarity">
    <text evidence="2 13 14">Belongs to the NDK family.</text>
</comment>
<evidence type="ECO:0000259" key="15">
    <source>
        <dbReference type="SMART" id="SM00562"/>
    </source>
</evidence>